<feature type="domain" description="Squalene cyclase C-terminal" evidence="1">
    <location>
        <begin position="321"/>
        <end position="430"/>
    </location>
</feature>
<protein>
    <recommendedName>
        <fullName evidence="1">Squalene cyclase C-terminal domain-containing protein</fullName>
    </recommendedName>
</protein>
<dbReference type="InterPro" id="IPR050148">
    <property type="entry name" value="Terpene_synthase-like"/>
</dbReference>
<dbReference type="KEGG" id="psuu:Psuf_019230"/>
<dbReference type="RefSeq" id="WP_173155861.1">
    <property type="nucleotide sequence ID" value="NZ_AP022871.1"/>
</dbReference>
<dbReference type="GO" id="GO:0010333">
    <property type="term" value="F:terpene synthase activity"/>
    <property type="evidence" value="ECO:0007669"/>
    <property type="project" value="InterPro"/>
</dbReference>
<dbReference type="Proteomes" id="UP000503011">
    <property type="component" value="Chromosome"/>
</dbReference>
<dbReference type="PANTHER" id="PTHR31739">
    <property type="entry name" value="ENT-COPALYL DIPHOSPHATE SYNTHASE, CHLOROPLASTIC"/>
    <property type="match status" value="1"/>
</dbReference>
<dbReference type="AlphaFoldDB" id="A0A6F8YEW4"/>
<name>A0A6F8YEW4_9ACTN</name>
<sequence length="500" mass="53046">MTVEACTTPADVAAAASELVAGLARDPWGSVRPSAYETGRLVALAPWLEGHRQRVEHLLETQRPDGGWGGPGGYALVPTLSATDALLAVPSGAPAAERGLSALAGWLRGRGPAIPDMPAVELIVPALTASVNERLERAGRTGLPLPSAIDGAKLGRVRAALASGVTPPRKLLHAWEVLGGPHGAAAPVADGPVGGSPAATAAWLRDNGGTEPAWRYLEQAARFQDGPVPCAAPITVFERAWVFSWLAEAGIPVTVPDGLLRDLDAAVGEDGVAAGPGLPRDADTTAVALSALAQFGMPREPASLWAYELPTHFCTWQGEDGRSVSVNAHVLEAFGHYLDTGPRDAERYRAAVRRLSHWLAARQEPDGSWADRWHASPFYATACCALALARFGQGEEAATAVRRAAEWVLSSQRPDGSWGLWRASDEETAYAMRILLTITDVRPEGAIARGYQYLSRAIRSDSINGSGDLPMWHDKDLYLPLAIVRAAVLAAQHQAQRLFS</sequence>
<dbReference type="Gene3D" id="1.50.10.160">
    <property type="match status" value="1"/>
</dbReference>
<proteinExistence type="predicted"/>
<dbReference type="PANTHER" id="PTHR31739:SF25">
    <property type="entry name" value="(E,E)-GERANYLLINALOOL SYNTHASE"/>
    <property type="match status" value="1"/>
</dbReference>
<dbReference type="Gene3D" id="1.50.10.20">
    <property type="match status" value="1"/>
</dbReference>
<reference evidence="2 3" key="1">
    <citation type="submission" date="2020-03" db="EMBL/GenBank/DDBJ databases">
        <title>Whole genome shotgun sequence of Phytohabitans suffuscus NBRC 105367.</title>
        <authorList>
            <person name="Komaki H."/>
            <person name="Tamura T."/>
        </authorList>
    </citation>
    <scope>NUCLEOTIDE SEQUENCE [LARGE SCALE GENOMIC DNA]</scope>
    <source>
        <strain evidence="2 3">NBRC 105367</strain>
    </source>
</reference>
<dbReference type="InterPro" id="IPR032696">
    <property type="entry name" value="SQ_cyclase_C"/>
</dbReference>
<dbReference type="SUPFAM" id="SSF48239">
    <property type="entry name" value="Terpenoid cyclases/Protein prenyltransferases"/>
    <property type="match status" value="1"/>
</dbReference>
<accession>A0A6F8YEW4</accession>
<dbReference type="EMBL" id="AP022871">
    <property type="protein sequence ID" value="BCB84610.1"/>
    <property type="molecule type" value="Genomic_DNA"/>
</dbReference>
<reference evidence="2 3" key="2">
    <citation type="submission" date="2020-03" db="EMBL/GenBank/DDBJ databases">
        <authorList>
            <person name="Ichikawa N."/>
            <person name="Kimura A."/>
            <person name="Kitahashi Y."/>
            <person name="Uohara A."/>
        </authorList>
    </citation>
    <scope>NUCLEOTIDE SEQUENCE [LARGE SCALE GENOMIC DNA]</scope>
    <source>
        <strain evidence="2 3">NBRC 105367</strain>
    </source>
</reference>
<evidence type="ECO:0000313" key="2">
    <source>
        <dbReference type="EMBL" id="BCB84610.1"/>
    </source>
</evidence>
<evidence type="ECO:0000313" key="3">
    <source>
        <dbReference type="Proteomes" id="UP000503011"/>
    </source>
</evidence>
<evidence type="ECO:0000259" key="1">
    <source>
        <dbReference type="Pfam" id="PF13243"/>
    </source>
</evidence>
<dbReference type="GO" id="GO:0016102">
    <property type="term" value="P:diterpenoid biosynthetic process"/>
    <property type="evidence" value="ECO:0007669"/>
    <property type="project" value="TreeGrafter"/>
</dbReference>
<dbReference type="Pfam" id="PF13243">
    <property type="entry name" value="SQHop_cyclase_C"/>
    <property type="match status" value="1"/>
</dbReference>
<gene>
    <name evidence="2" type="ORF">Psuf_019230</name>
</gene>
<organism evidence="2 3">
    <name type="scientific">Phytohabitans suffuscus</name>
    <dbReference type="NCBI Taxonomy" id="624315"/>
    <lineage>
        <taxon>Bacteria</taxon>
        <taxon>Bacillati</taxon>
        <taxon>Actinomycetota</taxon>
        <taxon>Actinomycetes</taxon>
        <taxon>Micromonosporales</taxon>
        <taxon>Micromonosporaceae</taxon>
    </lineage>
</organism>
<dbReference type="GO" id="GO:0000287">
    <property type="term" value="F:magnesium ion binding"/>
    <property type="evidence" value="ECO:0007669"/>
    <property type="project" value="TreeGrafter"/>
</dbReference>
<dbReference type="InterPro" id="IPR008930">
    <property type="entry name" value="Terpenoid_cyclase/PrenylTrfase"/>
</dbReference>
<dbReference type="UniPathway" id="UPA00337"/>
<keyword evidence="3" id="KW-1185">Reference proteome</keyword>